<organism evidence="2 3">
    <name type="scientific">Methylomusa anaerophila</name>
    <dbReference type="NCBI Taxonomy" id="1930071"/>
    <lineage>
        <taxon>Bacteria</taxon>
        <taxon>Bacillati</taxon>
        <taxon>Bacillota</taxon>
        <taxon>Negativicutes</taxon>
        <taxon>Selenomonadales</taxon>
        <taxon>Sporomusaceae</taxon>
        <taxon>Methylomusa</taxon>
    </lineage>
</organism>
<sequence length="224" mass="25184">MKGKTQKKKNQRAKVQGNYVYGTYTGPQCMVVQQVVGEGETQKSLDICVIVPRRKPLIEQVIDVFVKRLRITCVDVVTDKVIIRGDFELKVLYTACKPAQPVHAMEVRSVRFTAGVDICGARCGMDADANVKVEFIDYDCEEYTRAQWYKNFGQCGDHSCCDAHDACGHHKHHEHPQTGLCPSYKKPRKCARKCNVAVVLKITAKVLTNRQVMINPGLPYKPKG</sequence>
<dbReference type="InterPro" id="IPR024300">
    <property type="entry name" value="SipL_SPOCS_dom"/>
</dbReference>
<protein>
    <recommendedName>
        <fullName evidence="1">SipL SPOCS domain-containing protein</fullName>
    </recommendedName>
</protein>
<reference evidence="2 3" key="1">
    <citation type="journal article" date="2018" name="Int. J. Syst. Evol. Microbiol.">
        <title>Methylomusa anaerophila gen. nov., sp. nov., an anaerobic methanol-utilizing bacterium isolated from a microbial fuel cell.</title>
        <authorList>
            <person name="Amano N."/>
            <person name="Yamamuro A."/>
            <person name="Miyahara M."/>
            <person name="Kouzuma A."/>
            <person name="Abe T."/>
            <person name="Watanabe K."/>
        </authorList>
    </citation>
    <scope>NUCLEOTIDE SEQUENCE [LARGE SCALE GENOMIC DNA]</scope>
    <source>
        <strain evidence="2 3">MMFC1</strain>
    </source>
</reference>
<dbReference type="Pfam" id="PF12673">
    <property type="entry name" value="SipL"/>
    <property type="match status" value="1"/>
</dbReference>
<dbReference type="Proteomes" id="UP000276437">
    <property type="component" value="Chromosome"/>
</dbReference>
<dbReference type="AlphaFoldDB" id="A0A348AM99"/>
<gene>
    <name evidence="2" type="ORF">MAMMFC1_02882</name>
</gene>
<evidence type="ECO:0000259" key="1">
    <source>
        <dbReference type="Pfam" id="PF12673"/>
    </source>
</evidence>
<evidence type="ECO:0000313" key="3">
    <source>
        <dbReference type="Proteomes" id="UP000276437"/>
    </source>
</evidence>
<name>A0A348AM99_9FIRM</name>
<dbReference type="EMBL" id="AP018449">
    <property type="protein sequence ID" value="BBB92197.1"/>
    <property type="molecule type" value="Genomic_DNA"/>
</dbReference>
<dbReference type="KEGG" id="mana:MAMMFC1_02882"/>
<keyword evidence="3" id="KW-1185">Reference proteome</keyword>
<accession>A0A348AM99</accession>
<feature type="domain" description="SipL SPOCS" evidence="1">
    <location>
        <begin position="58"/>
        <end position="140"/>
    </location>
</feature>
<dbReference type="RefSeq" id="WP_126309127.1">
    <property type="nucleotide sequence ID" value="NZ_AP018449.1"/>
</dbReference>
<dbReference type="OrthoDB" id="2081488at2"/>
<proteinExistence type="predicted"/>
<evidence type="ECO:0000313" key="2">
    <source>
        <dbReference type="EMBL" id="BBB92197.1"/>
    </source>
</evidence>